<feature type="compositionally biased region" description="Acidic residues" evidence="8">
    <location>
        <begin position="415"/>
        <end position="457"/>
    </location>
</feature>
<evidence type="ECO:0000313" key="11">
    <source>
        <dbReference type="Proteomes" id="UP000242715"/>
    </source>
</evidence>
<organism evidence="10 11">
    <name type="scientific">Trifolium subterraneum</name>
    <name type="common">Subterranean clover</name>
    <dbReference type="NCBI Taxonomy" id="3900"/>
    <lineage>
        <taxon>Eukaryota</taxon>
        <taxon>Viridiplantae</taxon>
        <taxon>Streptophyta</taxon>
        <taxon>Embryophyta</taxon>
        <taxon>Tracheophyta</taxon>
        <taxon>Spermatophyta</taxon>
        <taxon>Magnoliopsida</taxon>
        <taxon>eudicotyledons</taxon>
        <taxon>Gunneridae</taxon>
        <taxon>Pentapetalae</taxon>
        <taxon>rosids</taxon>
        <taxon>fabids</taxon>
        <taxon>Fabales</taxon>
        <taxon>Fabaceae</taxon>
        <taxon>Papilionoideae</taxon>
        <taxon>50 kb inversion clade</taxon>
        <taxon>NPAAA clade</taxon>
        <taxon>Hologalegina</taxon>
        <taxon>IRL clade</taxon>
        <taxon>Trifolieae</taxon>
        <taxon>Trifolium</taxon>
    </lineage>
</organism>
<feature type="domain" description="BED-type" evidence="9">
    <location>
        <begin position="35"/>
        <end position="91"/>
    </location>
</feature>
<evidence type="ECO:0000259" key="9">
    <source>
        <dbReference type="PROSITE" id="PS50808"/>
    </source>
</evidence>
<evidence type="ECO:0000256" key="4">
    <source>
        <dbReference type="ARBA" id="ARBA00022833"/>
    </source>
</evidence>
<dbReference type="GO" id="GO:0005634">
    <property type="term" value="C:nucleus"/>
    <property type="evidence" value="ECO:0007669"/>
    <property type="project" value="UniProtKB-SubCell"/>
</dbReference>
<evidence type="ECO:0000256" key="3">
    <source>
        <dbReference type="ARBA" id="ARBA00022771"/>
    </source>
</evidence>
<dbReference type="InterPro" id="IPR012337">
    <property type="entry name" value="RNaseH-like_sf"/>
</dbReference>
<sequence length="469" mass="53711">MASSSGVGTLANGVLTAPAAISPRQKTRPKSAPGNRTDVAWKHGVTDPTNPRKIQCKYCQKWVTGGAYRLKHHLAGTSKDMEPCMSVPDEIKREMLLICARLQENLIKTTEAMVDEEKSEVNSPNGTVFLKFVDASNICKTADKIFEMIDAVVEEVGEDNVIQVMTDNAANYKAAVEMLMRKRTKLYWTPCVAHCLDLMLEDLEKTPVHGETIPKGNGPSKEEYSKEFNGVKKSYKPIWDIIDHRWDKMLHRSLHAAAYYLNPQMHYGPGFKADIEVRKGLMDCLTRMEDDPEEQAKIEVQMHDFKKQSGYFCTRLAKLTLKKATPADWWESVGFKYPELQRFAIRILSLTCSSSGCESNWRRKTTEMEFEDIGYDDDWLMDEELDGRIEIVDEDFVQVNQNQIEEDAILVHNLEDEDDLGRDENEFEDDFEDENDYEGDNGEDSEDEDQGIDDPLDEYDKLKHQLFEN</sequence>
<evidence type="ECO:0000256" key="1">
    <source>
        <dbReference type="ARBA" id="ARBA00004123"/>
    </source>
</evidence>
<dbReference type="Pfam" id="PF05699">
    <property type="entry name" value="Dimer_Tnp_hAT"/>
    <property type="match status" value="1"/>
</dbReference>
<name>A0A2Z6LZ78_TRISU</name>
<dbReference type="Proteomes" id="UP000242715">
    <property type="component" value="Unassembled WGS sequence"/>
</dbReference>
<dbReference type="OrthoDB" id="1435350at2759"/>
<evidence type="ECO:0000256" key="5">
    <source>
        <dbReference type="ARBA" id="ARBA00023125"/>
    </source>
</evidence>
<dbReference type="PANTHER" id="PTHR32166">
    <property type="entry name" value="OSJNBA0013A04.12 PROTEIN"/>
    <property type="match status" value="1"/>
</dbReference>
<dbReference type="Pfam" id="PF04937">
    <property type="entry name" value="DUF659"/>
    <property type="match status" value="1"/>
</dbReference>
<keyword evidence="6" id="KW-0539">Nucleus</keyword>
<comment type="subcellular location">
    <subcellularLocation>
        <location evidence="1">Nucleus</location>
    </subcellularLocation>
</comment>
<dbReference type="GO" id="GO:0046983">
    <property type="term" value="F:protein dimerization activity"/>
    <property type="evidence" value="ECO:0007669"/>
    <property type="project" value="InterPro"/>
</dbReference>
<dbReference type="PROSITE" id="PS50808">
    <property type="entry name" value="ZF_BED"/>
    <property type="match status" value="1"/>
</dbReference>
<evidence type="ECO:0000256" key="2">
    <source>
        <dbReference type="ARBA" id="ARBA00022723"/>
    </source>
</evidence>
<evidence type="ECO:0000313" key="10">
    <source>
        <dbReference type="EMBL" id="GAU24566.1"/>
    </source>
</evidence>
<proteinExistence type="predicted"/>
<dbReference type="SUPFAM" id="SSF53098">
    <property type="entry name" value="Ribonuclease H-like"/>
    <property type="match status" value="1"/>
</dbReference>
<dbReference type="InterPro" id="IPR003656">
    <property type="entry name" value="Znf_BED"/>
</dbReference>
<keyword evidence="5" id="KW-0238">DNA-binding</keyword>
<keyword evidence="4" id="KW-0862">Zinc</keyword>
<evidence type="ECO:0000256" key="6">
    <source>
        <dbReference type="ARBA" id="ARBA00023242"/>
    </source>
</evidence>
<dbReference type="GO" id="GO:0003677">
    <property type="term" value="F:DNA binding"/>
    <property type="evidence" value="ECO:0007669"/>
    <property type="project" value="UniProtKB-KW"/>
</dbReference>
<evidence type="ECO:0000256" key="7">
    <source>
        <dbReference type="PROSITE-ProRule" id="PRU00027"/>
    </source>
</evidence>
<dbReference type="AlphaFoldDB" id="A0A2Z6LZ78"/>
<feature type="region of interest" description="Disordered" evidence="8">
    <location>
        <begin position="414"/>
        <end position="458"/>
    </location>
</feature>
<reference evidence="11" key="1">
    <citation type="journal article" date="2017" name="Front. Plant Sci.">
        <title>Climate Clever Clovers: New Paradigm to Reduce the Environmental Footprint of Ruminants by Breeding Low Methanogenic Forages Utilizing Haplotype Variation.</title>
        <authorList>
            <person name="Kaur P."/>
            <person name="Appels R."/>
            <person name="Bayer P.E."/>
            <person name="Keeble-Gagnere G."/>
            <person name="Wang J."/>
            <person name="Hirakawa H."/>
            <person name="Shirasawa K."/>
            <person name="Vercoe P."/>
            <person name="Stefanova K."/>
            <person name="Durmic Z."/>
            <person name="Nichols P."/>
            <person name="Revell C."/>
            <person name="Isobe S.N."/>
            <person name="Edwards D."/>
            <person name="Erskine W."/>
        </authorList>
    </citation>
    <scope>NUCLEOTIDE SEQUENCE [LARGE SCALE GENOMIC DNA]</scope>
    <source>
        <strain evidence="11">cv. Daliak</strain>
    </source>
</reference>
<dbReference type="InterPro" id="IPR008906">
    <property type="entry name" value="HATC_C_dom"/>
</dbReference>
<keyword evidence="3 7" id="KW-0863">Zinc-finger</keyword>
<keyword evidence="2" id="KW-0479">Metal-binding</keyword>
<keyword evidence="11" id="KW-1185">Reference proteome</keyword>
<dbReference type="EMBL" id="DF973292">
    <property type="protein sequence ID" value="GAU24566.1"/>
    <property type="molecule type" value="Genomic_DNA"/>
</dbReference>
<gene>
    <name evidence="10" type="ORF">TSUD_149070</name>
</gene>
<dbReference type="PANTHER" id="PTHR32166:SF122">
    <property type="entry name" value="OS09G0499600 PROTEIN"/>
    <property type="match status" value="1"/>
</dbReference>
<dbReference type="InterPro" id="IPR007021">
    <property type="entry name" value="DUF659"/>
</dbReference>
<feature type="region of interest" description="Disordered" evidence="8">
    <location>
        <begin position="18"/>
        <end position="46"/>
    </location>
</feature>
<evidence type="ECO:0000256" key="8">
    <source>
        <dbReference type="SAM" id="MobiDB-lite"/>
    </source>
</evidence>
<protein>
    <recommendedName>
        <fullName evidence="9">BED-type domain-containing protein</fullName>
    </recommendedName>
</protein>
<accession>A0A2Z6LZ78</accession>
<dbReference type="GO" id="GO:0008270">
    <property type="term" value="F:zinc ion binding"/>
    <property type="evidence" value="ECO:0007669"/>
    <property type="project" value="UniProtKB-KW"/>
</dbReference>